<comment type="caution">
    <text evidence="11">The sequence shown here is derived from an EMBL/GenBank/DDBJ whole genome shotgun (WGS) entry which is preliminary data.</text>
</comment>
<protein>
    <recommendedName>
        <fullName evidence="8">Guanidinium exporter</fullName>
    </recommendedName>
</protein>
<dbReference type="InterPro" id="IPR000390">
    <property type="entry name" value="Small_drug/metabolite_transptr"/>
</dbReference>
<gene>
    <name evidence="11" type="ORF">BCM31_07685</name>
</gene>
<feature type="transmembrane region" description="Helical" evidence="10">
    <location>
        <begin position="57"/>
        <end position="78"/>
    </location>
</feature>
<dbReference type="Pfam" id="PF00893">
    <property type="entry name" value="Multi_Drug_Res"/>
    <property type="match status" value="1"/>
</dbReference>
<dbReference type="EMBL" id="MBPK01000002">
    <property type="protein sequence ID" value="PKT82600.1"/>
    <property type="molecule type" value="Genomic_DNA"/>
</dbReference>
<feature type="transmembrane region" description="Helical" evidence="10">
    <location>
        <begin position="30"/>
        <end position="50"/>
    </location>
</feature>
<keyword evidence="12" id="KW-1185">Reference proteome</keyword>
<evidence type="ECO:0000256" key="4">
    <source>
        <dbReference type="ARBA" id="ARBA00022692"/>
    </source>
</evidence>
<evidence type="ECO:0000256" key="7">
    <source>
        <dbReference type="ARBA" id="ARBA00038151"/>
    </source>
</evidence>
<dbReference type="Gene3D" id="1.10.3730.20">
    <property type="match status" value="1"/>
</dbReference>
<keyword evidence="4 9" id="KW-0812">Transmembrane</keyword>
<proteinExistence type="inferred from homology"/>
<dbReference type="InterPro" id="IPR045324">
    <property type="entry name" value="Small_multidrug_res"/>
</dbReference>
<comment type="subcellular location">
    <subcellularLocation>
        <location evidence="1 9">Cell membrane</location>
        <topology evidence="1 9">Multi-pass membrane protein</topology>
    </subcellularLocation>
</comment>
<sequence length="104" mass="11298">MSWAFLMLAGCMEVLGVIMMKAYAVTAKKLYLLGVAFFFVLSLGSLSLALREIPMGMGYAIWTGIGTAGGVLVGIIFYKESRNFWKLFFIALIVACSVGLKLVS</sequence>
<reference evidence="11 12" key="1">
    <citation type="submission" date="2016-07" db="EMBL/GenBank/DDBJ databases">
        <title>Detection of Helicobacter winghamensis from caecal content of red fox (Vulpes vulpes).</title>
        <authorList>
            <person name="Zanoni R.G."/>
            <person name="Florio D."/>
            <person name="Caffara M."/>
            <person name="Renzi M."/>
            <person name="Parisi A."/>
            <person name="Pasquali F."/>
            <person name="Manfreda G."/>
        </authorList>
    </citation>
    <scope>NUCLEOTIDE SEQUENCE [LARGE SCALE GENOMIC DNA]</scope>
    <source>
        <strain evidence="11 12">295_13</strain>
    </source>
</reference>
<evidence type="ECO:0000256" key="3">
    <source>
        <dbReference type="ARBA" id="ARBA00022475"/>
    </source>
</evidence>
<evidence type="ECO:0000256" key="1">
    <source>
        <dbReference type="ARBA" id="ARBA00004651"/>
    </source>
</evidence>
<evidence type="ECO:0000256" key="10">
    <source>
        <dbReference type="SAM" id="Phobius"/>
    </source>
</evidence>
<dbReference type="PANTHER" id="PTHR30561">
    <property type="entry name" value="SMR FAMILY PROTON-DEPENDENT DRUG EFFLUX TRANSPORTER SUGE"/>
    <property type="match status" value="1"/>
</dbReference>
<evidence type="ECO:0000256" key="6">
    <source>
        <dbReference type="ARBA" id="ARBA00023136"/>
    </source>
</evidence>
<feature type="transmembrane region" description="Helical" evidence="10">
    <location>
        <begin position="5"/>
        <end position="24"/>
    </location>
</feature>
<evidence type="ECO:0000313" key="12">
    <source>
        <dbReference type="Proteomes" id="UP000233350"/>
    </source>
</evidence>
<dbReference type="RefSeq" id="WP_101312900.1">
    <property type="nucleotide sequence ID" value="NZ_CALJBS010000107.1"/>
</dbReference>
<evidence type="ECO:0000256" key="9">
    <source>
        <dbReference type="RuleBase" id="RU003942"/>
    </source>
</evidence>
<dbReference type="GO" id="GO:0022857">
    <property type="term" value="F:transmembrane transporter activity"/>
    <property type="evidence" value="ECO:0007669"/>
    <property type="project" value="InterPro"/>
</dbReference>
<dbReference type="InterPro" id="IPR037185">
    <property type="entry name" value="EmrE-like"/>
</dbReference>
<dbReference type="Proteomes" id="UP000233350">
    <property type="component" value="Unassembled WGS sequence"/>
</dbReference>
<dbReference type="STRING" id="556267.HWAG_00569"/>
<evidence type="ECO:0000313" key="11">
    <source>
        <dbReference type="EMBL" id="PKT82600.1"/>
    </source>
</evidence>
<dbReference type="PANTHER" id="PTHR30561:SF0">
    <property type="entry name" value="GUANIDINIUM EXPORTER"/>
    <property type="match status" value="1"/>
</dbReference>
<evidence type="ECO:0000256" key="5">
    <source>
        <dbReference type="ARBA" id="ARBA00022989"/>
    </source>
</evidence>
<dbReference type="OrthoDB" id="9808638at2"/>
<evidence type="ECO:0000256" key="2">
    <source>
        <dbReference type="ARBA" id="ARBA00022448"/>
    </source>
</evidence>
<feature type="transmembrane region" description="Helical" evidence="10">
    <location>
        <begin position="84"/>
        <end position="103"/>
    </location>
</feature>
<organism evidence="11 12">
    <name type="scientific">Helicobacter winghamensis</name>
    <dbReference type="NCBI Taxonomy" id="157268"/>
    <lineage>
        <taxon>Bacteria</taxon>
        <taxon>Pseudomonadati</taxon>
        <taxon>Campylobacterota</taxon>
        <taxon>Epsilonproteobacteria</taxon>
        <taxon>Campylobacterales</taxon>
        <taxon>Helicobacteraceae</taxon>
        <taxon>Helicobacter</taxon>
    </lineage>
</organism>
<dbReference type="AlphaFoldDB" id="A0A2N3PLD1"/>
<dbReference type="SUPFAM" id="SSF103481">
    <property type="entry name" value="Multidrug resistance efflux transporter EmrE"/>
    <property type="match status" value="1"/>
</dbReference>
<accession>A0A2N3PLD1</accession>
<keyword evidence="2" id="KW-0813">Transport</keyword>
<name>A0A2N3PLD1_9HELI</name>
<comment type="similarity">
    <text evidence="7">Belongs to the drug/metabolite transporter (DMT) superfamily. Small multidrug resistance (SMR) (TC 2.A.7.1) family. Gdx/SugE subfamily.</text>
</comment>
<keyword evidence="6 10" id="KW-0472">Membrane</keyword>
<keyword evidence="3" id="KW-1003">Cell membrane</keyword>
<evidence type="ECO:0000256" key="8">
    <source>
        <dbReference type="ARBA" id="ARBA00039168"/>
    </source>
</evidence>
<dbReference type="GO" id="GO:0005886">
    <property type="term" value="C:plasma membrane"/>
    <property type="evidence" value="ECO:0007669"/>
    <property type="project" value="UniProtKB-SubCell"/>
</dbReference>
<keyword evidence="5 10" id="KW-1133">Transmembrane helix</keyword>